<dbReference type="GO" id="GO:0000932">
    <property type="term" value="C:P-body"/>
    <property type="evidence" value="ECO:0007669"/>
    <property type="project" value="UniProtKB-SubCell"/>
</dbReference>
<feature type="compositionally biased region" description="Polar residues" evidence="18">
    <location>
        <begin position="429"/>
        <end position="451"/>
    </location>
</feature>
<dbReference type="CDD" id="cd17940">
    <property type="entry name" value="DEADc_DDX6"/>
    <property type="match status" value="1"/>
</dbReference>
<evidence type="ECO:0000256" key="1">
    <source>
        <dbReference type="ARBA" id="ARBA00004201"/>
    </source>
</evidence>
<keyword evidence="6 17" id="KW-0378">Hydrolase</keyword>
<dbReference type="GO" id="GO:0003724">
    <property type="term" value="F:RNA helicase activity"/>
    <property type="evidence" value="ECO:0007669"/>
    <property type="project" value="UniProtKB-EC"/>
</dbReference>
<evidence type="ECO:0000256" key="7">
    <source>
        <dbReference type="ARBA" id="ARBA00022806"/>
    </source>
</evidence>
<feature type="domain" description="DEAD-box RNA helicase Q" evidence="21">
    <location>
        <begin position="43"/>
        <end position="71"/>
    </location>
</feature>
<evidence type="ECO:0000259" key="20">
    <source>
        <dbReference type="PROSITE" id="PS51194"/>
    </source>
</evidence>
<keyword evidence="7 17" id="KW-0347">Helicase</keyword>
<evidence type="ECO:0000256" key="17">
    <source>
        <dbReference type="RuleBase" id="RU000492"/>
    </source>
</evidence>
<keyword evidence="8" id="KW-0813">Transport</keyword>
<dbReference type="Pfam" id="PF00271">
    <property type="entry name" value="Helicase_C"/>
    <property type="match status" value="1"/>
</dbReference>
<evidence type="ECO:0000313" key="22">
    <source>
        <dbReference type="EMBL" id="KAK6339515.1"/>
    </source>
</evidence>
<evidence type="ECO:0000313" key="23">
    <source>
        <dbReference type="Proteomes" id="UP001313282"/>
    </source>
</evidence>
<evidence type="ECO:0000256" key="3">
    <source>
        <dbReference type="ARBA" id="ARBA00022490"/>
    </source>
</evidence>
<dbReference type="PROSITE" id="PS51195">
    <property type="entry name" value="Q_MOTIF"/>
    <property type="match status" value="1"/>
</dbReference>
<dbReference type="GO" id="GO:0005524">
    <property type="term" value="F:ATP binding"/>
    <property type="evidence" value="ECO:0007669"/>
    <property type="project" value="UniProtKB-KW"/>
</dbReference>
<feature type="short sequence motif" description="Q motif" evidence="16">
    <location>
        <begin position="43"/>
        <end position="71"/>
    </location>
</feature>
<dbReference type="FunFam" id="3.40.50.300:FF:000364">
    <property type="entry name" value="ATP-dependent RNA helicase DDX6"/>
    <property type="match status" value="1"/>
</dbReference>
<dbReference type="InterPro" id="IPR011545">
    <property type="entry name" value="DEAD/DEAH_box_helicase_dom"/>
</dbReference>
<evidence type="ECO:0000256" key="14">
    <source>
        <dbReference type="ARBA" id="ARBA00040448"/>
    </source>
</evidence>
<name>A0AAN8RG04_9PEZI</name>
<comment type="similarity">
    <text evidence="12">Belongs to the DEAD box helicase family. DDX6/DHH1 subfamily.</text>
</comment>
<evidence type="ECO:0000256" key="4">
    <source>
        <dbReference type="ARBA" id="ARBA00022664"/>
    </source>
</evidence>
<comment type="catalytic activity">
    <reaction evidence="15">
        <text>ATP + H2O = ADP + phosphate + H(+)</text>
        <dbReference type="Rhea" id="RHEA:13065"/>
        <dbReference type="ChEBI" id="CHEBI:15377"/>
        <dbReference type="ChEBI" id="CHEBI:15378"/>
        <dbReference type="ChEBI" id="CHEBI:30616"/>
        <dbReference type="ChEBI" id="CHEBI:43474"/>
        <dbReference type="ChEBI" id="CHEBI:456216"/>
        <dbReference type="EC" id="3.6.4.13"/>
    </reaction>
</comment>
<dbReference type="PROSITE" id="PS51192">
    <property type="entry name" value="HELICASE_ATP_BIND_1"/>
    <property type="match status" value="1"/>
</dbReference>
<accession>A0AAN8RG04</accession>
<gene>
    <name evidence="22" type="primary">DHH1</name>
    <name evidence="22" type="ORF">TWF718_008922</name>
</gene>
<dbReference type="GO" id="GO:0051028">
    <property type="term" value="P:mRNA transport"/>
    <property type="evidence" value="ECO:0007669"/>
    <property type="project" value="UniProtKB-KW"/>
</dbReference>
<evidence type="ECO:0000256" key="8">
    <source>
        <dbReference type="ARBA" id="ARBA00022816"/>
    </source>
</evidence>
<dbReference type="EMBL" id="JAVHNR010000006">
    <property type="protein sequence ID" value="KAK6339515.1"/>
    <property type="molecule type" value="Genomic_DNA"/>
</dbReference>
<evidence type="ECO:0000256" key="6">
    <source>
        <dbReference type="ARBA" id="ARBA00022801"/>
    </source>
</evidence>
<keyword evidence="3" id="KW-0963">Cytoplasm</keyword>
<dbReference type="CDD" id="cd18787">
    <property type="entry name" value="SF2_C_DEAD"/>
    <property type="match status" value="1"/>
</dbReference>
<dbReference type="GO" id="GO:0010494">
    <property type="term" value="C:cytoplasmic stress granule"/>
    <property type="evidence" value="ECO:0007669"/>
    <property type="project" value="UniProtKB-ARBA"/>
</dbReference>
<sequence>MASSLTEKLEATTLNDADWRAQLKAPTKDLRPQTEDVTATKGLDFEELYIKRELLMGIFEAGFEKPSPIQEETIPVALTGRDILARAKNGTGKTAAFVIPALERVNSKSPKTQALILVPTRELALQTSQVCKTLGKHLGINVMVTTGGTILKDDIIRLNEAVHVLVGTPGRILDLAGKGVADFSECPTFIMDEADKLLSPEFTPIIEQLLAYFPSDRQIMLFSATFPLVVKSFMDKHLKQPYEINLMDELTLRGVTQYYAFVEEKQKVHCLNTLFSKLQINQSIIFCNSTNRVELLAKKITELGYSCFYSHAKMLQNHRNRVFHDFRNGVCRNLVCSDLLTRGIDIQAVNVVINFDFPKNAETYLHRIGRSGRFGHLGLAINLINWDDRFNLYKIEQELGTEIQPIPAQIDKKLYVYDSPESIPRPPAAQNSLRPSLSPAPTNPISQNTNRPDARSSPHATQSQALRHNKPRGNHSMGQSFRGGRGSQRGYGHHQGYGRRNDTGNGAEGAPPNSHNA</sequence>
<proteinExistence type="inferred from homology"/>
<dbReference type="PANTHER" id="PTHR47960">
    <property type="entry name" value="DEAD-BOX ATP-DEPENDENT RNA HELICASE 50"/>
    <property type="match status" value="1"/>
</dbReference>
<dbReference type="GO" id="GO:0003723">
    <property type="term" value="F:RNA binding"/>
    <property type="evidence" value="ECO:0007669"/>
    <property type="project" value="UniProtKB-KW"/>
</dbReference>
<keyword evidence="11" id="KW-0694">RNA-binding</keyword>
<dbReference type="GO" id="GO:0006417">
    <property type="term" value="P:regulation of translation"/>
    <property type="evidence" value="ECO:0007669"/>
    <property type="project" value="UniProtKB-KW"/>
</dbReference>
<evidence type="ECO:0000259" key="19">
    <source>
        <dbReference type="PROSITE" id="PS51192"/>
    </source>
</evidence>
<dbReference type="PROSITE" id="PS51194">
    <property type="entry name" value="HELICASE_CTER"/>
    <property type="match status" value="1"/>
</dbReference>
<evidence type="ECO:0000256" key="16">
    <source>
        <dbReference type="PROSITE-ProRule" id="PRU00552"/>
    </source>
</evidence>
<evidence type="ECO:0000256" key="11">
    <source>
        <dbReference type="ARBA" id="ARBA00022884"/>
    </source>
</evidence>
<keyword evidence="23" id="KW-1185">Reference proteome</keyword>
<evidence type="ECO:0000259" key="21">
    <source>
        <dbReference type="PROSITE" id="PS51195"/>
    </source>
</evidence>
<comment type="caution">
    <text evidence="22">The sequence shown here is derived from an EMBL/GenBank/DDBJ whole genome shotgun (WGS) entry which is preliminary data.</text>
</comment>
<dbReference type="EC" id="3.6.4.13" evidence="2"/>
<dbReference type="InterPro" id="IPR000629">
    <property type="entry name" value="RNA-helicase_DEAD-box_CS"/>
</dbReference>
<keyword evidence="4" id="KW-0507">mRNA processing</keyword>
<keyword evidence="10" id="KW-0810">Translation regulation</keyword>
<evidence type="ECO:0000256" key="12">
    <source>
        <dbReference type="ARBA" id="ARBA00038316"/>
    </source>
</evidence>
<evidence type="ECO:0000256" key="10">
    <source>
        <dbReference type="ARBA" id="ARBA00022845"/>
    </source>
</evidence>
<dbReference type="InterPro" id="IPR027417">
    <property type="entry name" value="P-loop_NTPase"/>
</dbReference>
<dbReference type="GO" id="GO:0006397">
    <property type="term" value="P:mRNA processing"/>
    <property type="evidence" value="ECO:0007669"/>
    <property type="project" value="UniProtKB-KW"/>
</dbReference>
<feature type="domain" description="Helicase C-terminal" evidence="20">
    <location>
        <begin position="254"/>
        <end position="414"/>
    </location>
</feature>
<feature type="domain" description="Helicase ATP-binding" evidence="19">
    <location>
        <begin position="74"/>
        <end position="244"/>
    </location>
</feature>
<dbReference type="InterPro" id="IPR001650">
    <property type="entry name" value="Helicase_C-like"/>
</dbReference>
<organism evidence="22 23">
    <name type="scientific">Orbilia javanica</name>
    <dbReference type="NCBI Taxonomy" id="47235"/>
    <lineage>
        <taxon>Eukaryota</taxon>
        <taxon>Fungi</taxon>
        <taxon>Dikarya</taxon>
        <taxon>Ascomycota</taxon>
        <taxon>Pezizomycotina</taxon>
        <taxon>Orbiliomycetes</taxon>
        <taxon>Orbiliales</taxon>
        <taxon>Orbiliaceae</taxon>
        <taxon>Orbilia</taxon>
    </lineage>
</organism>
<keyword evidence="5 17" id="KW-0547">Nucleotide-binding</keyword>
<evidence type="ECO:0000256" key="2">
    <source>
        <dbReference type="ARBA" id="ARBA00012552"/>
    </source>
</evidence>
<protein>
    <recommendedName>
        <fullName evidence="13">ATP-dependent RNA helicase DHH1</fullName>
        <ecNumber evidence="2">3.6.4.13</ecNumber>
    </recommendedName>
    <alternativeName>
        <fullName evidence="14">ATP-dependent RNA helicase dhh1</fullName>
    </alternativeName>
</protein>
<dbReference type="FunFam" id="3.40.50.300:FF:000114">
    <property type="entry name" value="ATP-dependent RNA helicase DDX6"/>
    <property type="match status" value="1"/>
</dbReference>
<dbReference type="InterPro" id="IPR014014">
    <property type="entry name" value="RNA_helicase_DEAD_Q_motif"/>
</dbReference>
<evidence type="ECO:0000256" key="13">
    <source>
        <dbReference type="ARBA" id="ARBA00040210"/>
    </source>
</evidence>
<dbReference type="AlphaFoldDB" id="A0AAN8RG04"/>
<keyword evidence="8" id="KW-0509">mRNA transport</keyword>
<evidence type="ECO:0000256" key="15">
    <source>
        <dbReference type="ARBA" id="ARBA00047984"/>
    </source>
</evidence>
<keyword evidence="9 17" id="KW-0067">ATP-binding</keyword>
<feature type="compositionally biased region" description="Gly residues" evidence="18">
    <location>
        <begin position="481"/>
        <end position="495"/>
    </location>
</feature>
<feature type="region of interest" description="Disordered" evidence="18">
    <location>
        <begin position="421"/>
        <end position="517"/>
    </location>
</feature>
<evidence type="ECO:0000256" key="9">
    <source>
        <dbReference type="ARBA" id="ARBA00022840"/>
    </source>
</evidence>
<dbReference type="SUPFAM" id="SSF52540">
    <property type="entry name" value="P-loop containing nucleoside triphosphate hydrolases"/>
    <property type="match status" value="1"/>
</dbReference>
<dbReference type="PROSITE" id="PS00039">
    <property type="entry name" value="DEAD_ATP_HELICASE"/>
    <property type="match status" value="1"/>
</dbReference>
<dbReference type="Pfam" id="PF00270">
    <property type="entry name" value="DEAD"/>
    <property type="match status" value="1"/>
</dbReference>
<dbReference type="Gene3D" id="3.40.50.300">
    <property type="entry name" value="P-loop containing nucleotide triphosphate hydrolases"/>
    <property type="match status" value="2"/>
</dbReference>
<dbReference type="SMART" id="SM00490">
    <property type="entry name" value="HELICc"/>
    <property type="match status" value="1"/>
</dbReference>
<evidence type="ECO:0000256" key="5">
    <source>
        <dbReference type="ARBA" id="ARBA00022741"/>
    </source>
</evidence>
<dbReference type="InterPro" id="IPR014001">
    <property type="entry name" value="Helicase_ATP-bd"/>
</dbReference>
<reference evidence="22 23" key="1">
    <citation type="submission" date="2019-10" db="EMBL/GenBank/DDBJ databases">
        <authorList>
            <person name="Palmer J.M."/>
        </authorList>
    </citation>
    <scope>NUCLEOTIDE SEQUENCE [LARGE SCALE GENOMIC DNA]</scope>
    <source>
        <strain evidence="22 23">TWF718</strain>
    </source>
</reference>
<evidence type="ECO:0000256" key="18">
    <source>
        <dbReference type="SAM" id="MobiDB-lite"/>
    </source>
</evidence>
<comment type="subcellular location">
    <subcellularLocation>
        <location evidence="1">Cytoplasm</location>
        <location evidence="1">P-body</location>
    </subcellularLocation>
</comment>
<dbReference type="SMART" id="SM00487">
    <property type="entry name" value="DEXDc"/>
    <property type="match status" value="1"/>
</dbReference>
<dbReference type="Proteomes" id="UP001313282">
    <property type="component" value="Unassembled WGS sequence"/>
</dbReference>
<dbReference type="GO" id="GO:0016787">
    <property type="term" value="F:hydrolase activity"/>
    <property type="evidence" value="ECO:0007669"/>
    <property type="project" value="UniProtKB-KW"/>
</dbReference>